<dbReference type="AlphaFoldDB" id="A0AAV2WKQ6"/>
<dbReference type="PANTHER" id="PTHR36924:SF1">
    <property type="entry name" value="ANTITOXIN HIGA-1"/>
    <property type="match status" value="1"/>
</dbReference>
<reference evidence="4" key="2">
    <citation type="submission" date="2015-09" db="EMBL/GenBank/DDBJ databases">
        <title>Draft genome sequence of Mycobacterium neoaurum DSM 44074.</title>
        <authorList>
            <person name="Croce O."/>
            <person name="Robert C."/>
            <person name="Raoult D."/>
            <person name="Drancourt M."/>
        </authorList>
    </citation>
    <scope>NUCLEOTIDE SEQUENCE</scope>
    <source>
        <strain evidence="4">DSM 44074</strain>
    </source>
</reference>
<evidence type="ECO:0000259" key="3">
    <source>
        <dbReference type="PROSITE" id="PS50943"/>
    </source>
</evidence>
<dbReference type="InterPro" id="IPR010982">
    <property type="entry name" value="Lambda_DNA-bd_dom_sf"/>
</dbReference>
<dbReference type="InterPro" id="IPR030987">
    <property type="entry name" value="AbiV"/>
</dbReference>
<dbReference type="Pfam" id="PF01381">
    <property type="entry name" value="HTH_3"/>
    <property type="match status" value="1"/>
</dbReference>
<dbReference type="NCBIfam" id="TIGR02607">
    <property type="entry name" value="antidote_HigA"/>
    <property type="match status" value="1"/>
</dbReference>
<dbReference type="SMART" id="SM00530">
    <property type="entry name" value="HTH_XRE"/>
    <property type="match status" value="1"/>
</dbReference>
<dbReference type="GO" id="GO:0003677">
    <property type="term" value="F:DNA binding"/>
    <property type="evidence" value="ECO:0007669"/>
    <property type="project" value="UniProtKB-KW"/>
</dbReference>
<dbReference type="SUPFAM" id="SSF47413">
    <property type="entry name" value="lambda repressor-like DNA-binding domains"/>
    <property type="match status" value="1"/>
</dbReference>
<evidence type="ECO:0000256" key="1">
    <source>
        <dbReference type="ARBA" id="ARBA00023125"/>
    </source>
</evidence>
<sequence length="319" mass="35000">MTLRLTAKSSRAYWRALMANVVALIDDAHVLLLNNSPGRARSLLVLAQEELARATVLYDTSVPTWEGRADTVELPPQLDPTRPGKTKPHLVVSKNHHDKITQAESFGHELKPFWGDYSDWADSASGPVSRDPVAVDREKQAGFYVAASPSTGGRFESPLDVDAEPVTAELERVAQLAEMALIADNSRMQALGTALGEDSAQDLHSLVLPYAHPDLWASVMEQPDFAPTHPGEILAEEFLVPMGISAYRLAQEIHVPQTRLSEIIRGRRAITADTGLRLSRALGLSDMFWINLQARYDADVARAERGDELDRIRPLAAAG</sequence>
<feature type="domain" description="HTH cro/C1-type" evidence="3">
    <location>
        <begin position="243"/>
        <end position="288"/>
    </location>
</feature>
<evidence type="ECO:0000313" key="4">
    <source>
        <dbReference type="EMBL" id="CDQ44835.1"/>
    </source>
</evidence>
<dbReference type="InterPro" id="IPR013430">
    <property type="entry name" value="Toxin_antidote_HigA"/>
</dbReference>
<evidence type="ECO:0000256" key="2">
    <source>
        <dbReference type="SAM" id="MobiDB-lite"/>
    </source>
</evidence>
<evidence type="ECO:0000313" key="5">
    <source>
        <dbReference type="Proteomes" id="UP000028864"/>
    </source>
</evidence>
<name>A0AAV2WKQ6_MYCNE</name>
<dbReference type="CDD" id="cd00093">
    <property type="entry name" value="HTH_XRE"/>
    <property type="match status" value="1"/>
</dbReference>
<dbReference type="PROSITE" id="PS50943">
    <property type="entry name" value="HTH_CROC1"/>
    <property type="match status" value="1"/>
</dbReference>
<accession>A0AAV2WKQ6</accession>
<dbReference type="Proteomes" id="UP000028864">
    <property type="component" value="Unassembled WGS sequence"/>
</dbReference>
<feature type="region of interest" description="Disordered" evidence="2">
    <location>
        <begin position="71"/>
        <end position="91"/>
    </location>
</feature>
<proteinExistence type="predicted"/>
<dbReference type="RefSeq" id="WP_081843502.1">
    <property type="nucleotide sequence ID" value="NZ_JAKNRE010000004.1"/>
</dbReference>
<gene>
    <name evidence="4" type="ORF">BN1047_02715</name>
</gene>
<reference evidence="4" key="1">
    <citation type="submission" date="2014-05" db="EMBL/GenBank/DDBJ databases">
        <authorList>
            <person name="Urmite Genomes"/>
        </authorList>
    </citation>
    <scope>NUCLEOTIDE SEQUENCE</scope>
    <source>
        <strain evidence="4">DSM 44074</strain>
    </source>
</reference>
<dbReference type="NCBIfam" id="TIGR04498">
    <property type="entry name" value="AbiV_defense"/>
    <property type="match status" value="1"/>
</dbReference>
<dbReference type="InterPro" id="IPR001387">
    <property type="entry name" value="Cro/C1-type_HTH"/>
</dbReference>
<dbReference type="Gene3D" id="1.10.260.40">
    <property type="entry name" value="lambda repressor-like DNA-binding domains"/>
    <property type="match status" value="1"/>
</dbReference>
<dbReference type="PANTHER" id="PTHR36924">
    <property type="entry name" value="ANTITOXIN HIGA-1"/>
    <property type="match status" value="1"/>
</dbReference>
<organism evidence="4 5">
    <name type="scientific">Mycolicibacterium neoaurum</name>
    <name type="common">Mycobacterium neoaurum</name>
    <dbReference type="NCBI Taxonomy" id="1795"/>
    <lineage>
        <taxon>Bacteria</taxon>
        <taxon>Bacillati</taxon>
        <taxon>Actinomycetota</taxon>
        <taxon>Actinomycetes</taxon>
        <taxon>Mycobacteriales</taxon>
        <taxon>Mycobacteriaceae</taxon>
        <taxon>Mycolicibacterium</taxon>
    </lineage>
</organism>
<dbReference type="Pfam" id="PF18728">
    <property type="entry name" value="HEPN_AbiV"/>
    <property type="match status" value="1"/>
</dbReference>
<keyword evidence="1" id="KW-0238">DNA-binding</keyword>
<dbReference type="EMBL" id="LK021338">
    <property type="protein sequence ID" value="CDQ44835.1"/>
    <property type="molecule type" value="Genomic_DNA"/>
</dbReference>
<protein>
    <submittedName>
        <fullName evidence="4">Plasmid maintenance system antidote protein</fullName>
    </submittedName>
</protein>